<gene>
    <name evidence="2" type="ORF">SHKM778_09400</name>
</gene>
<proteinExistence type="predicted"/>
<sequence>MPAHQSARRTPADSRPQPVSGIPMRDLLASCAAAAAVSTPPRAPDPRPAAEPAKDHREAA</sequence>
<accession>A0AAT9HAV4</accession>
<organism evidence="2">
    <name type="scientific">Streptomyces haneummycinicus</name>
    <dbReference type="NCBI Taxonomy" id="3074435"/>
    <lineage>
        <taxon>Bacteria</taxon>
        <taxon>Bacillati</taxon>
        <taxon>Actinomycetota</taxon>
        <taxon>Actinomycetes</taxon>
        <taxon>Kitasatosporales</taxon>
        <taxon>Streptomycetaceae</taxon>
        <taxon>Streptomyces</taxon>
    </lineage>
</organism>
<evidence type="ECO:0000256" key="1">
    <source>
        <dbReference type="SAM" id="MobiDB-lite"/>
    </source>
</evidence>
<protein>
    <submittedName>
        <fullName evidence="2">Uncharacterized protein</fullName>
    </submittedName>
</protein>
<dbReference type="EMBL" id="AP035768">
    <property type="protein sequence ID" value="BFO14552.1"/>
    <property type="molecule type" value="Genomic_DNA"/>
</dbReference>
<name>A0AAT9HAV4_9ACTN</name>
<feature type="region of interest" description="Disordered" evidence="1">
    <location>
        <begin position="1"/>
        <end position="60"/>
    </location>
</feature>
<reference evidence="2" key="2">
    <citation type="submission" date="2024-07" db="EMBL/GenBank/DDBJ databases">
        <title>Streptomyces haneummycinica sp. nov., a new antibiotic-producing actinobacterium isolated from marine sediment.</title>
        <authorList>
            <person name="Uemura M."/>
            <person name="Hamada M."/>
            <person name="Hirano S."/>
            <person name="Kobayashi K."/>
            <person name="Ohshiro T."/>
            <person name="Kobayashi T."/>
            <person name="Terahara T."/>
        </authorList>
    </citation>
    <scope>NUCLEOTIDE SEQUENCE</scope>
    <source>
        <strain evidence="2">KM77-8</strain>
    </source>
</reference>
<evidence type="ECO:0000313" key="2">
    <source>
        <dbReference type="EMBL" id="BFO14552.1"/>
    </source>
</evidence>
<reference evidence="2" key="1">
    <citation type="submission" date="2024-06" db="EMBL/GenBank/DDBJ databases">
        <authorList>
            <consortium name="consrtm"/>
            <person name="Uemura M."/>
            <person name="Terahara T."/>
        </authorList>
    </citation>
    <scope>NUCLEOTIDE SEQUENCE</scope>
    <source>
        <strain evidence="2">KM77-8</strain>
    </source>
</reference>
<dbReference type="AlphaFoldDB" id="A0AAT9HAV4"/>